<feature type="region of interest" description="Disordered" evidence="1">
    <location>
        <begin position="65"/>
        <end position="89"/>
    </location>
</feature>
<protein>
    <submittedName>
        <fullName evidence="2">Uncharacterized protein</fullName>
    </submittedName>
</protein>
<keyword evidence="3" id="KW-1185">Reference proteome</keyword>
<dbReference type="EMBL" id="OY660869">
    <property type="protein sequence ID" value="CAJ1059108.1"/>
    <property type="molecule type" value="Genomic_DNA"/>
</dbReference>
<feature type="compositionally biased region" description="Polar residues" evidence="1">
    <location>
        <begin position="65"/>
        <end position="82"/>
    </location>
</feature>
<reference evidence="2" key="1">
    <citation type="submission" date="2023-08" db="EMBL/GenBank/DDBJ databases">
        <authorList>
            <person name="Alioto T."/>
            <person name="Alioto T."/>
            <person name="Gomez Garrido J."/>
        </authorList>
    </citation>
    <scope>NUCLEOTIDE SEQUENCE</scope>
</reference>
<name>A0AAV1FEV4_XYRNO</name>
<proteinExistence type="predicted"/>
<dbReference type="Proteomes" id="UP001178508">
    <property type="component" value="Chromosome 6"/>
</dbReference>
<dbReference type="AlphaFoldDB" id="A0AAV1FEV4"/>
<evidence type="ECO:0000256" key="1">
    <source>
        <dbReference type="SAM" id="MobiDB-lite"/>
    </source>
</evidence>
<gene>
    <name evidence="2" type="ORF">XNOV1_A015205</name>
</gene>
<evidence type="ECO:0000313" key="3">
    <source>
        <dbReference type="Proteomes" id="UP001178508"/>
    </source>
</evidence>
<sequence>MHYGKREADTQKLVDELCRQARNYHEPKTQINETLPGWIPSVQHPQTACSPVVTPSGTAALKSTIRQQSAPTKPAFSNSSVDTRCPADPPRWGWQVEGLREQQGCRQMV</sequence>
<evidence type="ECO:0000313" key="2">
    <source>
        <dbReference type="EMBL" id="CAJ1059108.1"/>
    </source>
</evidence>
<organism evidence="2 3">
    <name type="scientific">Xyrichtys novacula</name>
    <name type="common">Pearly razorfish</name>
    <name type="synonym">Hemipteronotus novacula</name>
    <dbReference type="NCBI Taxonomy" id="13765"/>
    <lineage>
        <taxon>Eukaryota</taxon>
        <taxon>Metazoa</taxon>
        <taxon>Chordata</taxon>
        <taxon>Craniata</taxon>
        <taxon>Vertebrata</taxon>
        <taxon>Euteleostomi</taxon>
        <taxon>Actinopterygii</taxon>
        <taxon>Neopterygii</taxon>
        <taxon>Teleostei</taxon>
        <taxon>Neoteleostei</taxon>
        <taxon>Acanthomorphata</taxon>
        <taxon>Eupercaria</taxon>
        <taxon>Labriformes</taxon>
        <taxon>Labridae</taxon>
        <taxon>Xyrichtys</taxon>
    </lineage>
</organism>
<accession>A0AAV1FEV4</accession>